<dbReference type="InterPro" id="IPR036397">
    <property type="entry name" value="RNaseH_sf"/>
</dbReference>
<evidence type="ECO:0000313" key="6">
    <source>
        <dbReference type="Proteomes" id="UP000001449"/>
    </source>
</evidence>
<keyword evidence="1" id="KW-0540">Nuclease</keyword>
<dbReference type="GO" id="GO:0005634">
    <property type="term" value="C:nucleus"/>
    <property type="evidence" value="ECO:0000318"/>
    <property type="project" value="GO_Central"/>
</dbReference>
<keyword evidence="2" id="KW-0378">Hydrolase</keyword>
<accession>B8C1G1</accession>
<feature type="region of interest" description="Disordered" evidence="3">
    <location>
        <begin position="1442"/>
        <end position="1462"/>
    </location>
</feature>
<sequence>MTPLQLKMNPPNCSKLSIEEMTIRNKLTELDYSNLPTSFDISPLLSKLSELEKDIHNEQDVNLIQRVKLIELDPHHHHQHHQQQEPDYQATPQYQQCTGLNKTRLFLAVVYGIHVVVSQLFALELRQVKDDSDPEDENMDAELEGDEGYEWIDVSDATVGGISIQSTAGDGPVVIFPSSIADSLPQINAKATKNITEALRGADTITSCALIPSPAVRIVSNPANQEGEGQDRMLSRRTVAVVLGTSRDQVLSLLLHVSESTPDTIDSATYNARFTLGYESRKTVEDGKLREQDVGATDTLLPVVQQILPYAKVHQSNDRGSNSKRGSIFDGNVDFYVQVIHPSQSIAQSQGSGIASISFCRGEWISNSKRRLRGQQVLLNQDIVWVTYRNGTIIRLPSWAFFLTMHEQNDTEDDYEERGRPKEMDTEVRGSANIGQLIPLNNQFSSPLDIPATQFNRLNPTSTCDVDFDEQSVASKMSLTSKASKMSTSNNSHFTLRGEQDYWSVLSSTVVFQSHTQQSTHQSDILALVLPDKSASGSSIPLSIQSSRIECVPPPVTTNTDESMNQDEEGANYHGKDDISWASSEDNEVYGPVTGTVVGGTAALVKGALGAALGAVRWGFGGSGVEDSHLQDSDEDDTPLDGFLEAEEELNEDQYENNMPTTRNLKKGETFDLLPWPLSSASLLFSDAPRRFEKATVDPSGTYVATTDNLGRVLLIDLETKQPIRMWKGMRNVSCYFAELPCLSLGGKTTSIGTRLYLVIHMRQRGSVEVYRLRQGPRVAAVAVPQQKDCVVVECYGPSTEGSRAKSFLLERVANSGEFILDYLLIDDPDGTSLPRQISSSQTAPQSESRIQLQLLMQLLAPDTNVQSKSQTILMSFKNIRSLTDLGEGLDVLSKCHRLEVEMGVEGSSFHSEAVSYCKSRLQNARERESREGSGLIQKTAISRLRYQISYHERLIRAYDVLHRYELRDYNTADESEDEEMQELSGWTSEAVSWISISDESDSFSRFTPSFSPQQREEFIKPLNFSRFACCCMANNKSGTTLDRDGVYLTSIKRDRQPILIRMFRPLLQDLFVFKVVNSIFESLGVDHNFDIQQQYFGEWILTLSSYDIAQSNLCGTWRPMVRWLQDLILSSYDTHQQTPNEFDLAQLEKTVNLTSLLNFCMDMEDLPKAFLLAVICMDATSVASKQIQEKTYGKISQADCIRPWEELLHKLRVCLLVSLRLAGDVSPMGGVSPMTVKTVSQPDVFSTYAWIARDELSLSHDNQVIMALESACLSSSVAFYPSTVDGDTLSNKNSVLQSCSYRPSSALRNPSGLIDDSHSRPLLFYLKDHANCTSHLAAHRALILGGLWGQTPDDIRLLQQSISSLEVVMAIFKEFSLATLVDVYQSRIRPVCRALIFGFDDVHELSKEVVSPLLDDPVWLRQFSASAKKVLSMIVECMQKETPNKTGQQDESSEGSGMWPPLRKDPVLSLLQAKLRAVQLPSVELHLTVMFAFELTYSIDSLDSIVPSFSRLFLLGSLFSESPVMPTGSSQQHQLLDTAIIENAKASVGPIVDKFDLKDIELVGKAWGVGNKYVRTRYFIEMIRLGKDSSIGDLISSSSAFLDKSLFVEEVVQIVSLRIDATITSLKRTKNYRSVVSLLDADTCRWVREEAALTSNPQTNRTPVSLITTHALVLRVQSICQDTGDGNMQRRVDQLSQMSGTLLKAVQEQEHQQTFRISFFSTRRHITTPSPDEMYHRKQPPKKRIKGIPKAFQPAATTAQPLDSSSSYTTYAAKLGGPIGAPTIQVLTTNCPFALEKWLIDNIGGANTTTRCVLGFDTESISKPPWCPERSSLPDGPATVQFSTPTTAIVFQLLHCGDGTASHAPACLRDVLNNPLVIKTGVAIEDDAKELYQWSKESLENATQNPQHTLIDMRSRFDLGRILPGTKHVSGLKTIALEILGVHISKSKKLSMSNWGKRNLSEKQIAYAARDAWVAAAVVHKLQNDNPAVFSVEALLAMKFLTSQNSIATVVEENHSGEGKAARKRLNKLNGEKNASKESIAECKALVALYSNDPPAFDREEFRLPFY</sequence>
<dbReference type="CDD" id="cd06141">
    <property type="entry name" value="WRN_exo"/>
    <property type="match status" value="1"/>
</dbReference>
<dbReference type="GO" id="GO:0003676">
    <property type="term" value="F:nucleic acid binding"/>
    <property type="evidence" value="ECO:0007669"/>
    <property type="project" value="InterPro"/>
</dbReference>
<dbReference type="GeneID" id="7452623"/>
<dbReference type="InterPro" id="IPR002562">
    <property type="entry name" value="3'-5'_exonuclease_dom"/>
</dbReference>
<gene>
    <name evidence="5" type="ORF">THAPSDRAFT_4288</name>
</gene>
<feature type="domain" description="3'-5' exonuclease" evidence="4">
    <location>
        <begin position="1801"/>
        <end position="1988"/>
    </location>
</feature>
<dbReference type="EMBL" id="CM000641">
    <property type="protein sequence ID" value="EED93237.1"/>
    <property type="molecule type" value="Genomic_DNA"/>
</dbReference>
<dbReference type="PaxDb" id="35128-Thaps4288"/>
<dbReference type="Proteomes" id="UP000001449">
    <property type="component" value="Chromosome 4"/>
</dbReference>
<dbReference type="OMA" id="LSMIVEC"/>
<proteinExistence type="predicted"/>
<name>B8C1G1_THAPS</name>
<evidence type="ECO:0000256" key="1">
    <source>
        <dbReference type="ARBA" id="ARBA00022722"/>
    </source>
</evidence>
<dbReference type="Pfam" id="PF01612">
    <property type="entry name" value="DNA_pol_A_exo1"/>
    <property type="match status" value="1"/>
</dbReference>
<dbReference type="InterPro" id="IPR032839">
    <property type="entry name" value="RAB3GAP_N"/>
</dbReference>
<dbReference type="InterPro" id="IPR012337">
    <property type="entry name" value="RNaseH-like_sf"/>
</dbReference>
<evidence type="ECO:0000256" key="2">
    <source>
        <dbReference type="ARBA" id="ARBA00022801"/>
    </source>
</evidence>
<evidence type="ECO:0000313" key="5">
    <source>
        <dbReference type="EMBL" id="EED93237.1"/>
    </source>
</evidence>
<dbReference type="eggNOG" id="KOG2727">
    <property type="taxonomic scope" value="Eukaryota"/>
</dbReference>
<dbReference type="SMART" id="SM00474">
    <property type="entry name" value="35EXOc"/>
    <property type="match status" value="1"/>
</dbReference>
<dbReference type="STRING" id="35128.B8C1G1"/>
<evidence type="ECO:0000256" key="3">
    <source>
        <dbReference type="SAM" id="MobiDB-lite"/>
    </source>
</evidence>
<dbReference type="KEGG" id="tps:THAPSDRAFT_4288"/>
<reference evidence="5 6" key="1">
    <citation type="journal article" date="2004" name="Science">
        <title>The genome of the diatom Thalassiosira pseudonana: ecology, evolution, and metabolism.</title>
        <authorList>
            <person name="Armbrust E.V."/>
            <person name="Berges J.A."/>
            <person name="Bowler C."/>
            <person name="Green B.R."/>
            <person name="Martinez D."/>
            <person name="Putnam N.H."/>
            <person name="Zhou S."/>
            <person name="Allen A.E."/>
            <person name="Apt K.E."/>
            <person name="Bechner M."/>
            <person name="Brzezinski M.A."/>
            <person name="Chaal B.K."/>
            <person name="Chiovitti A."/>
            <person name="Davis A.K."/>
            <person name="Demarest M.S."/>
            <person name="Detter J.C."/>
            <person name="Glavina T."/>
            <person name="Goodstein D."/>
            <person name="Hadi M.Z."/>
            <person name="Hellsten U."/>
            <person name="Hildebrand M."/>
            <person name="Jenkins B.D."/>
            <person name="Jurka J."/>
            <person name="Kapitonov V.V."/>
            <person name="Kroger N."/>
            <person name="Lau W.W."/>
            <person name="Lane T.W."/>
            <person name="Larimer F.W."/>
            <person name="Lippmeier J.C."/>
            <person name="Lucas S."/>
            <person name="Medina M."/>
            <person name="Montsant A."/>
            <person name="Obornik M."/>
            <person name="Parker M.S."/>
            <person name="Palenik B."/>
            <person name="Pazour G.J."/>
            <person name="Richardson P.M."/>
            <person name="Rynearson T.A."/>
            <person name="Saito M.A."/>
            <person name="Schwartz D.C."/>
            <person name="Thamatrakoln K."/>
            <person name="Valentin K."/>
            <person name="Vardi A."/>
            <person name="Wilkerson F.P."/>
            <person name="Rokhsar D.S."/>
        </authorList>
    </citation>
    <scope>NUCLEOTIDE SEQUENCE [LARGE SCALE GENOMIC DNA]</scope>
    <source>
        <strain evidence="5 6">CCMP1335</strain>
    </source>
</reference>
<organism evidence="5 6">
    <name type="scientific">Thalassiosira pseudonana</name>
    <name type="common">Marine diatom</name>
    <name type="synonym">Cyclotella nana</name>
    <dbReference type="NCBI Taxonomy" id="35128"/>
    <lineage>
        <taxon>Eukaryota</taxon>
        <taxon>Sar</taxon>
        <taxon>Stramenopiles</taxon>
        <taxon>Ochrophyta</taxon>
        <taxon>Bacillariophyta</taxon>
        <taxon>Coscinodiscophyceae</taxon>
        <taxon>Thalassiosirophycidae</taxon>
        <taxon>Thalassiosirales</taxon>
        <taxon>Thalassiosiraceae</taxon>
        <taxon>Thalassiosira</taxon>
    </lineage>
</organism>
<dbReference type="GO" id="GO:0008408">
    <property type="term" value="F:3'-5' exonuclease activity"/>
    <property type="evidence" value="ECO:0000318"/>
    <property type="project" value="GO_Central"/>
</dbReference>
<dbReference type="RefSeq" id="XP_002289700.1">
    <property type="nucleotide sequence ID" value="XM_002289664.1"/>
</dbReference>
<dbReference type="GO" id="GO:0005737">
    <property type="term" value="C:cytoplasm"/>
    <property type="evidence" value="ECO:0000318"/>
    <property type="project" value="GO_Central"/>
</dbReference>
<dbReference type="Gene3D" id="3.30.420.10">
    <property type="entry name" value="Ribonuclease H-like superfamily/Ribonuclease H"/>
    <property type="match status" value="1"/>
</dbReference>
<dbReference type="PANTHER" id="PTHR13620:SF104">
    <property type="entry name" value="EXONUCLEASE 3'-5' DOMAIN-CONTAINING PROTEIN 2"/>
    <property type="match status" value="1"/>
</dbReference>
<dbReference type="GO" id="GO:0006139">
    <property type="term" value="P:nucleobase-containing compound metabolic process"/>
    <property type="evidence" value="ECO:0007669"/>
    <property type="project" value="InterPro"/>
</dbReference>
<dbReference type="FunFam" id="3.30.420.10:FF:000282">
    <property type="entry name" value="Predicted protein"/>
    <property type="match status" value="1"/>
</dbReference>
<dbReference type="PANTHER" id="PTHR13620">
    <property type="entry name" value="3-5 EXONUCLEASE"/>
    <property type="match status" value="1"/>
</dbReference>
<evidence type="ECO:0000259" key="4">
    <source>
        <dbReference type="SMART" id="SM00474"/>
    </source>
</evidence>
<dbReference type="InterPro" id="IPR051132">
    <property type="entry name" value="3-5_Exonuclease_domain"/>
</dbReference>
<dbReference type="HOGENOM" id="CLU_232868_0_0_1"/>
<reference evidence="5 6" key="2">
    <citation type="journal article" date="2008" name="Nature">
        <title>The Phaeodactylum genome reveals the evolutionary history of diatom genomes.</title>
        <authorList>
            <person name="Bowler C."/>
            <person name="Allen A.E."/>
            <person name="Badger J.H."/>
            <person name="Grimwood J."/>
            <person name="Jabbari K."/>
            <person name="Kuo A."/>
            <person name="Maheswari U."/>
            <person name="Martens C."/>
            <person name="Maumus F."/>
            <person name="Otillar R.P."/>
            <person name="Rayko E."/>
            <person name="Salamov A."/>
            <person name="Vandepoele K."/>
            <person name="Beszteri B."/>
            <person name="Gruber A."/>
            <person name="Heijde M."/>
            <person name="Katinka M."/>
            <person name="Mock T."/>
            <person name="Valentin K."/>
            <person name="Verret F."/>
            <person name="Berges J.A."/>
            <person name="Brownlee C."/>
            <person name="Cadoret J.P."/>
            <person name="Chiovitti A."/>
            <person name="Choi C.J."/>
            <person name="Coesel S."/>
            <person name="De Martino A."/>
            <person name="Detter J.C."/>
            <person name="Durkin C."/>
            <person name="Falciatore A."/>
            <person name="Fournet J."/>
            <person name="Haruta M."/>
            <person name="Huysman M.J."/>
            <person name="Jenkins B.D."/>
            <person name="Jiroutova K."/>
            <person name="Jorgensen R.E."/>
            <person name="Joubert Y."/>
            <person name="Kaplan A."/>
            <person name="Kroger N."/>
            <person name="Kroth P.G."/>
            <person name="La Roche J."/>
            <person name="Lindquist E."/>
            <person name="Lommer M."/>
            <person name="Martin-Jezequel V."/>
            <person name="Lopez P.J."/>
            <person name="Lucas S."/>
            <person name="Mangogna M."/>
            <person name="McGinnis K."/>
            <person name="Medlin L.K."/>
            <person name="Montsant A."/>
            <person name="Oudot-Le Secq M.P."/>
            <person name="Napoli C."/>
            <person name="Obornik M."/>
            <person name="Parker M.S."/>
            <person name="Petit J.L."/>
            <person name="Porcel B.M."/>
            <person name="Poulsen N."/>
            <person name="Robison M."/>
            <person name="Rychlewski L."/>
            <person name="Rynearson T.A."/>
            <person name="Schmutz J."/>
            <person name="Shapiro H."/>
            <person name="Siaut M."/>
            <person name="Stanley M."/>
            <person name="Sussman M.R."/>
            <person name="Taylor A.R."/>
            <person name="Vardi A."/>
            <person name="von Dassow P."/>
            <person name="Vyverman W."/>
            <person name="Willis A."/>
            <person name="Wyrwicz L.S."/>
            <person name="Rokhsar D.S."/>
            <person name="Weissenbach J."/>
            <person name="Armbrust E.V."/>
            <person name="Green B.R."/>
            <person name="Van de Peer Y."/>
            <person name="Grigoriev I.V."/>
        </authorList>
    </citation>
    <scope>NUCLEOTIDE SEQUENCE [LARGE SCALE GENOMIC DNA]</scope>
    <source>
        <strain evidence="5 6">CCMP1335</strain>
    </source>
</reference>
<keyword evidence="6" id="KW-1185">Reference proteome</keyword>
<protein>
    <recommendedName>
        <fullName evidence="4">3'-5' exonuclease domain-containing protein</fullName>
    </recommendedName>
</protein>
<dbReference type="InParanoid" id="B8C1G1"/>
<dbReference type="SUPFAM" id="SSF53098">
    <property type="entry name" value="Ribonuclease H-like"/>
    <property type="match status" value="1"/>
</dbReference>
<dbReference type="Pfam" id="PF14655">
    <property type="entry name" value="RAB3GAP2_N"/>
    <property type="match status" value="1"/>
</dbReference>